<dbReference type="STRING" id="616990.IV54_GL000831"/>
<keyword evidence="2" id="KW-1185">Reference proteome</keyword>
<dbReference type="EMBL" id="JQCA01000024">
    <property type="protein sequence ID" value="KRO04806.1"/>
    <property type="molecule type" value="Genomic_DNA"/>
</dbReference>
<dbReference type="Proteomes" id="UP000051906">
    <property type="component" value="Unassembled WGS sequence"/>
</dbReference>
<name>A0A0R2LUF8_9LACO</name>
<dbReference type="Gene3D" id="3.30.530.20">
    <property type="match status" value="1"/>
</dbReference>
<gene>
    <name evidence="1" type="ORF">IV54_GL000831</name>
</gene>
<accession>A0A0R2LUF8</accession>
<dbReference type="PATRIC" id="fig|616990.3.peg.904"/>
<comment type="caution">
    <text evidence="1">The sequence shown here is derived from an EMBL/GenBank/DDBJ whole genome shotgun (WGS) entry which is preliminary data.</text>
</comment>
<organism evidence="1 2">
    <name type="scientific">Levilactobacillus paucivorans</name>
    <dbReference type="NCBI Taxonomy" id="616990"/>
    <lineage>
        <taxon>Bacteria</taxon>
        <taxon>Bacillati</taxon>
        <taxon>Bacillota</taxon>
        <taxon>Bacilli</taxon>
        <taxon>Lactobacillales</taxon>
        <taxon>Lactobacillaceae</taxon>
        <taxon>Levilactobacillus</taxon>
    </lineage>
</organism>
<sequence length="135" mass="14672">MTNTAVFTNEVLAQATVADSQKVLADPQALLKWVPDITTVAAGANAFEVTRQDAALNQHERITVTATAGQVTYESTQGRLAYRLVFTLTAQEAGTRIREALYVPDHTGLPIKLMAPIAKRAFYQNLTRLAQIVAS</sequence>
<dbReference type="InterPro" id="IPR023393">
    <property type="entry name" value="START-like_dom_sf"/>
</dbReference>
<evidence type="ECO:0000313" key="2">
    <source>
        <dbReference type="Proteomes" id="UP000051906"/>
    </source>
</evidence>
<proteinExistence type="predicted"/>
<evidence type="ECO:0000313" key="1">
    <source>
        <dbReference type="EMBL" id="KRO04806.1"/>
    </source>
</evidence>
<evidence type="ECO:0008006" key="3">
    <source>
        <dbReference type="Google" id="ProtNLM"/>
    </source>
</evidence>
<dbReference type="RefSeq" id="WP_057877677.1">
    <property type="nucleotide sequence ID" value="NZ_JQCA01000024.1"/>
</dbReference>
<dbReference type="AlphaFoldDB" id="A0A0R2LUF8"/>
<dbReference type="SUPFAM" id="SSF55961">
    <property type="entry name" value="Bet v1-like"/>
    <property type="match status" value="1"/>
</dbReference>
<protein>
    <recommendedName>
        <fullName evidence="3">SRPBCC family protein</fullName>
    </recommendedName>
</protein>
<dbReference type="OrthoDB" id="2190459at2"/>
<reference evidence="1 2" key="1">
    <citation type="journal article" date="2015" name="Genome Announc.">
        <title>Expanding the biotechnology potential of lactobacilli through comparative genomics of 213 strains and associated genera.</title>
        <authorList>
            <person name="Sun Z."/>
            <person name="Harris H.M."/>
            <person name="McCann A."/>
            <person name="Guo C."/>
            <person name="Argimon S."/>
            <person name="Zhang W."/>
            <person name="Yang X."/>
            <person name="Jeffery I.B."/>
            <person name="Cooney J.C."/>
            <person name="Kagawa T.F."/>
            <person name="Liu W."/>
            <person name="Song Y."/>
            <person name="Salvetti E."/>
            <person name="Wrobel A."/>
            <person name="Rasinkangas P."/>
            <person name="Parkhill J."/>
            <person name="Rea M.C."/>
            <person name="O'Sullivan O."/>
            <person name="Ritari J."/>
            <person name="Douillard F.P."/>
            <person name="Paul Ross R."/>
            <person name="Yang R."/>
            <person name="Briner A.E."/>
            <person name="Felis G.E."/>
            <person name="de Vos W.M."/>
            <person name="Barrangou R."/>
            <person name="Klaenhammer T.R."/>
            <person name="Caufield P.W."/>
            <person name="Cui Y."/>
            <person name="Zhang H."/>
            <person name="O'Toole P.W."/>
        </authorList>
    </citation>
    <scope>NUCLEOTIDE SEQUENCE [LARGE SCALE GENOMIC DNA]</scope>
    <source>
        <strain evidence="1 2">DSM 22467</strain>
    </source>
</reference>